<dbReference type="InterPro" id="IPR039426">
    <property type="entry name" value="TonB-dep_rcpt-like"/>
</dbReference>
<keyword evidence="1" id="KW-0998">Cell outer membrane</keyword>
<keyword evidence="6" id="KW-0675">Receptor</keyword>
<dbReference type="InterPro" id="IPR012910">
    <property type="entry name" value="Plug_dom"/>
</dbReference>
<keyword evidence="1" id="KW-0812">Transmembrane</keyword>
<evidence type="ECO:0000259" key="4">
    <source>
        <dbReference type="Pfam" id="PF00593"/>
    </source>
</evidence>
<dbReference type="InterPro" id="IPR000531">
    <property type="entry name" value="Beta-barrel_TonB"/>
</dbReference>
<feature type="domain" description="TonB-dependent receptor plug" evidence="5">
    <location>
        <begin position="53"/>
        <end position="155"/>
    </location>
</feature>
<evidence type="ECO:0000256" key="2">
    <source>
        <dbReference type="RuleBase" id="RU003357"/>
    </source>
</evidence>
<gene>
    <name evidence="6" type="ORF">JJQ90_13640</name>
</gene>
<feature type="signal peptide" evidence="3">
    <location>
        <begin position="1"/>
        <end position="21"/>
    </location>
</feature>
<name>A0ABS6H7T0_9PROT</name>
<keyword evidence="3" id="KW-0732">Signal</keyword>
<evidence type="ECO:0000259" key="5">
    <source>
        <dbReference type="Pfam" id="PF07715"/>
    </source>
</evidence>
<dbReference type="Pfam" id="PF07715">
    <property type="entry name" value="Plug"/>
    <property type="match status" value="1"/>
</dbReference>
<keyword evidence="1" id="KW-1134">Transmembrane beta strand</keyword>
<dbReference type="EMBL" id="JAERQM010000003">
    <property type="protein sequence ID" value="MBU8544758.1"/>
    <property type="molecule type" value="Genomic_DNA"/>
</dbReference>
<dbReference type="PROSITE" id="PS52016">
    <property type="entry name" value="TONB_DEPENDENT_REC_3"/>
    <property type="match status" value="1"/>
</dbReference>
<evidence type="ECO:0000256" key="3">
    <source>
        <dbReference type="SAM" id="SignalP"/>
    </source>
</evidence>
<comment type="subcellular location">
    <subcellularLocation>
        <location evidence="1">Cell outer membrane</location>
        <topology evidence="1">Multi-pass membrane protein</topology>
    </subcellularLocation>
</comment>
<organism evidence="6 7">
    <name type="scientific">Falsiroseomonas oleicola</name>
    <dbReference type="NCBI Taxonomy" id="2801474"/>
    <lineage>
        <taxon>Bacteria</taxon>
        <taxon>Pseudomonadati</taxon>
        <taxon>Pseudomonadota</taxon>
        <taxon>Alphaproteobacteria</taxon>
        <taxon>Acetobacterales</taxon>
        <taxon>Roseomonadaceae</taxon>
        <taxon>Falsiroseomonas</taxon>
    </lineage>
</organism>
<evidence type="ECO:0000313" key="7">
    <source>
        <dbReference type="Proteomes" id="UP000689967"/>
    </source>
</evidence>
<comment type="caution">
    <text evidence="6">The sequence shown here is derived from an EMBL/GenBank/DDBJ whole genome shotgun (WGS) entry which is preliminary data.</text>
</comment>
<sequence length="725" mass="79028">MSSRLPASALLVLLTPLTALAQSDVPADATLLPGVEIRGDAVQNSVERAIRARRDAPDSRVVIERQELTQFNDLPIGDVLRRLPSAVFDGGNRARELNLRGAGREYTQILINGRRLLDGASARTIQLDRLPAAMVERVEFLRSPMADRDAQGAAGTLNIVLRNDIQTPITELGIGAGLYEQQGAIGDINLLHANRAGRLSYTLLGSLQSPARSEDADVLAYSGTGAANGGSLNSNRRRYGQVSLLPSFRLDLGATNVVLEPSYLFTRENRLDIKDELLTNQSAVRRQEREDRTRFRESYGSRVAVTHDFGAFSTTAALDAQQGREDTRRKAERYTSSGLIDRLRRRTEDVDFTRVAPSFRVDSPLPGHRLSFGLGHVAETRDEDNSDMQDGVPLAANAARVFAVREGISHAFVQDGIGIGPDGLLTLGMRFESSTTRTRDAAGLSTTTELDVPLPSANYRHRLGEATDLRLGVGRTLRRPDLRELSPTVTSDLGTTARPDTAGNANLRPERIWGADVGIDHAIYGGRGLLAANLFGRSVQDRIEQQVNFEAGRAVSRPTNVADGSFWGVEFEGRMPLDLLGRPEFSLWGNLALLDSQVDDPRLGRERRFADQPPVVGTVGLDWFVEPIATTFGVAANWRASTDVRVGQAAGASLRTERSEALRLDFSASIAVTEAITVSVSALNLLGEDEKVRATSYNASGNATAISIDREPTWRTLYVATRIRF</sequence>
<evidence type="ECO:0000313" key="6">
    <source>
        <dbReference type="EMBL" id="MBU8544758.1"/>
    </source>
</evidence>
<comment type="similarity">
    <text evidence="1 2">Belongs to the TonB-dependent receptor family.</text>
</comment>
<reference evidence="6 7" key="1">
    <citation type="submission" date="2021-01" db="EMBL/GenBank/DDBJ databases">
        <title>Roseomonas sp. nov, a bacterium isolated from an oil production mixture in Yumen Oilfield.</title>
        <authorList>
            <person name="Wu D."/>
        </authorList>
    </citation>
    <scope>NUCLEOTIDE SEQUENCE [LARGE SCALE GENOMIC DNA]</scope>
    <source>
        <strain evidence="6 7">ROY-5-3</strain>
    </source>
</reference>
<keyword evidence="1" id="KW-0813">Transport</keyword>
<keyword evidence="1 2" id="KW-0472">Membrane</keyword>
<accession>A0ABS6H7T0</accession>
<dbReference type="CDD" id="cd01347">
    <property type="entry name" value="ligand_gated_channel"/>
    <property type="match status" value="1"/>
</dbReference>
<evidence type="ECO:0000256" key="1">
    <source>
        <dbReference type="PROSITE-ProRule" id="PRU01360"/>
    </source>
</evidence>
<protein>
    <submittedName>
        <fullName evidence="6">TonB-dependent receptor</fullName>
    </submittedName>
</protein>
<keyword evidence="2" id="KW-0798">TonB box</keyword>
<dbReference type="Pfam" id="PF00593">
    <property type="entry name" value="TonB_dep_Rec_b-barrel"/>
    <property type="match status" value="1"/>
</dbReference>
<feature type="domain" description="TonB-dependent receptor-like beta-barrel" evidence="4">
    <location>
        <begin position="284"/>
        <end position="685"/>
    </location>
</feature>
<dbReference type="Proteomes" id="UP000689967">
    <property type="component" value="Unassembled WGS sequence"/>
</dbReference>
<dbReference type="PANTHER" id="PTHR40980">
    <property type="entry name" value="PLUG DOMAIN-CONTAINING PROTEIN"/>
    <property type="match status" value="1"/>
</dbReference>
<feature type="chain" id="PRO_5045128748" evidence="3">
    <location>
        <begin position="22"/>
        <end position="725"/>
    </location>
</feature>
<dbReference type="RefSeq" id="WP_216876218.1">
    <property type="nucleotide sequence ID" value="NZ_JAERQM010000003.1"/>
</dbReference>
<proteinExistence type="inferred from homology"/>
<dbReference type="PANTHER" id="PTHR40980:SF4">
    <property type="entry name" value="TONB-DEPENDENT RECEPTOR-LIKE BETA-BARREL DOMAIN-CONTAINING PROTEIN"/>
    <property type="match status" value="1"/>
</dbReference>
<keyword evidence="7" id="KW-1185">Reference proteome</keyword>